<dbReference type="Pfam" id="PF04892">
    <property type="entry name" value="VanZ"/>
    <property type="match status" value="1"/>
</dbReference>
<reference evidence="3 4" key="1">
    <citation type="submission" date="2018-05" db="EMBL/GenBank/DDBJ databases">
        <title>Leucothrix arctica sp. nov., isolated from Arctic seawater.</title>
        <authorList>
            <person name="Choi A."/>
            <person name="Baek K."/>
        </authorList>
    </citation>
    <scope>NUCLEOTIDE SEQUENCE [LARGE SCALE GENOMIC DNA]</scope>
    <source>
        <strain evidence="3 4">JCM 18388</strain>
    </source>
</reference>
<dbReference type="InterPro" id="IPR006976">
    <property type="entry name" value="VanZ-like"/>
</dbReference>
<dbReference type="PANTHER" id="PTHR28008">
    <property type="entry name" value="DOMAIN PROTEIN, PUTATIVE (AFU_ORTHOLOGUE AFUA_3G10980)-RELATED"/>
    <property type="match status" value="1"/>
</dbReference>
<evidence type="ECO:0000259" key="2">
    <source>
        <dbReference type="Pfam" id="PF04892"/>
    </source>
</evidence>
<feature type="transmembrane region" description="Helical" evidence="1">
    <location>
        <begin position="93"/>
        <end position="113"/>
    </location>
</feature>
<proteinExistence type="predicted"/>
<dbReference type="EMBL" id="QGKM01000005">
    <property type="protein sequence ID" value="PWR00133.1"/>
    <property type="molecule type" value="Genomic_DNA"/>
</dbReference>
<feature type="domain" description="VanZ-like" evidence="2">
    <location>
        <begin position="66"/>
        <end position="137"/>
    </location>
</feature>
<accession>A0A317CUY0</accession>
<feature type="transmembrane region" description="Helical" evidence="1">
    <location>
        <begin position="37"/>
        <end position="58"/>
    </location>
</feature>
<dbReference type="OrthoDB" id="5624579at2"/>
<evidence type="ECO:0000313" key="3">
    <source>
        <dbReference type="EMBL" id="PWR00133.1"/>
    </source>
</evidence>
<feature type="transmembrane region" description="Helical" evidence="1">
    <location>
        <begin position="119"/>
        <end position="137"/>
    </location>
</feature>
<keyword evidence="4" id="KW-1185">Reference proteome</keyword>
<keyword evidence="1" id="KW-0812">Transmembrane</keyword>
<dbReference type="Proteomes" id="UP000245539">
    <property type="component" value="Unassembled WGS sequence"/>
</dbReference>
<organism evidence="3 4">
    <name type="scientific">Leucothrix pacifica</name>
    <dbReference type="NCBI Taxonomy" id="1247513"/>
    <lineage>
        <taxon>Bacteria</taxon>
        <taxon>Pseudomonadati</taxon>
        <taxon>Pseudomonadota</taxon>
        <taxon>Gammaproteobacteria</taxon>
        <taxon>Thiotrichales</taxon>
        <taxon>Thiotrichaceae</taxon>
        <taxon>Leucothrix</taxon>
    </lineage>
</organism>
<protein>
    <recommendedName>
        <fullName evidence="2">VanZ-like domain-containing protein</fullName>
    </recommendedName>
</protein>
<dbReference type="PANTHER" id="PTHR28008:SF1">
    <property type="entry name" value="DOMAIN PROTEIN, PUTATIVE (AFU_ORTHOLOGUE AFUA_3G10980)-RELATED"/>
    <property type="match status" value="1"/>
</dbReference>
<name>A0A317CUY0_9GAMM</name>
<dbReference type="NCBIfam" id="NF037970">
    <property type="entry name" value="vanZ_1"/>
    <property type="match status" value="1"/>
</dbReference>
<evidence type="ECO:0000256" key="1">
    <source>
        <dbReference type="SAM" id="Phobius"/>
    </source>
</evidence>
<comment type="caution">
    <text evidence="3">The sequence shown here is derived from an EMBL/GenBank/DDBJ whole genome shotgun (WGS) entry which is preliminary data.</text>
</comment>
<evidence type="ECO:0000313" key="4">
    <source>
        <dbReference type="Proteomes" id="UP000245539"/>
    </source>
</evidence>
<gene>
    <name evidence="3" type="ORF">DKW60_03055</name>
</gene>
<keyword evidence="1" id="KW-1133">Transmembrane helix</keyword>
<sequence>MLSTRSASGVFMDGRYQVVHRLIVWVRYLRRIKPVKYSFFAVLLLLMLAGVKVATMPLQFPESLQLNDKVIHVVVFFGFAVLVDLVSSREPFWFWKAMPLIIYGVGVEVLQYFSPDRSFSVLDALADVAGVLLYWLCKRCLQYFDEKSS</sequence>
<feature type="transmembrane region" description="Helical" evidence="1">
    <location>
        <begin position="70"/>
        <end position="86"/>
    </location>
</feature>
<dbReference type="AlphaFoldDB" id="A0A317CUY0"/>
<keyword evidence="1" id="KW-0472">Membrane</keyword>